<evidence type="ECO:0000313" key="1">
    <source>
        <dbReference type="EMBL" id="RPA92782.1"/>
    </source>
</evidence>
<dbReference type="OrthoDB" id="5410741at2759"/>
<organism evidence="1 2">
    <name type="scientific">Choiromyces venosus 120613-1</name>
    <dbReference type="NCBI Taxonomy" id="1336337"/>
    <lineage>
        <taxon>Eukaryota</taxon>
        <taxon>Fungi</taxon>
        <taxon>Dikarya</taxon>
        <taxon>Ascomycota</taxon>
        <taxon>Pezizomycotina</taxon>
        <taxon>Pezizomycetes</taxon>
        <taxon>Pezizales</taxon>
        <taxon>Tuberaceae</taxon>
        <taxon>Choiromyces</taxon>
    </lineage>
</organism>
<protein>
    <submittedName>
        <fullName evidence="1">Transposable element Tcb2 transposase</fullName>
    </submittedName>
</protein>
<proteinExistence type="predicted"/>
<dbReference type="STRING" id="1336337.A0A3N4J374"/>
<dbReference type="EMBL" id="ML120465">
    <property type="protein sequence ID" value="RPA92782.1"/>
    <property type="molecule type" value="Genomic_DNA"/>
</dbReference>
<keyword evidence="2" id="KW-1185">Reference proteome</keyword>
<reference evidence="1 2" key="1">
    <citation type="journal article" date="2018" name="Nat. Ecol. Evol.">
        <title>Pezizomycetes genomes reveal the molecular basis of ectomycorrhizal truffle lifestyle.</title>
        <authorList>
            <person name="Murat C."/>
            <person name="Payen T."/>
            <person name="Noel B."/>
            <person name="Kuo A."/>
            <person name="Morin E."/>
            <person name="Chen J."/>
            <person name="Kohler A."/>
            <person name="Krizsan K."/>
            <person name="Balestrini R."/>
            <person name="Da Silva C."/>
            <person name="Montanini B."/>
            <person name="Hainaut M."/>
            <person name="Levati E."/>
            <person name="Barry K.W."/>
            <person name="Belfiori B."/>
            <person name="Cichocki N."/>
            <person name="Clum A."/>
            <person name="Dockter R.B."/>
            <person name="Fauchery L."/>
            <person name="Guy J."/>
            <person name="Iotti M."/>
            <person name="Le Tacon F."/>
            <person name="Lindquist E.A."/>
            <person name="Lipzen A."/>
            <person name="Malagnac F."/>
            <person name="Mello A."/>
            <person name="Molinier V."/>
            <person name="Miyauchi S."/>
            <person name="Poulain J."/>
            <person name="Riccioni C."/>
            <person name="Rubini A."/>
            <person name="Sitrit Y."/>
            <person name="Splivallo R."/>
            <person name="Traeger S."/>
            <person name="Wang M."/>
            <person name="Zifcakova L."/>
            <person name="Wipf D."/>
            <person name="Zambonelli A."/>
            <person name="Paolocci F."/>
            <person name="Nowrousian M."/>
            <person name="Ottonello S."/>
            <person name="Baldrian P."/>
            <person name="Spatafora J.W."/>
            <person name="Henrissat B."/>
            <person name="Nagy L.G."/>
            <person name="Aury J.M."/>
            <person name="Wincker P."/>
            <person name="Grigoriev I.V."/>
            <person name="Bonfante P."/>
            <person name="Martin F.M."/>
        </authorList>
    </citation>
    <scope>NUCLEOTIDE SEQUENCE [LARGE SCALE GENOMIC DNA]</scope>
    <source>
        <strain evidence="1 2">120613-1</strain>
    </source>
</reference>
<dbReference type="AlphaFoldDB" id="A0A3N4J374"/>
<name>A0A3N4J374_9PEZI</name>
<dbReference type="InterPro" id="IPR036397">
    <property type="entry name" value="RNaseH_sf"/>
</dbReference>
<gene>
    <name evidence="1" type="ORF">L873DRAFT_1708365</name>
</gene>
<accession>A0A3N4J374</accession>
<sequence>DWPSKSPDINLIEHIWEYKKHDISNWKFVGGRRTLEKALNIVWNAIQNERFKSLIRTMPECLQAIIDTRGGATQY</sequence>
<dbReference type="Proteomes" id="UP000276215">
    <property type="component" value="Unassembled WGS sequence"/>
</dbReference>
<evidence type="ECO:0000313" key="2">
    <source>
        <dbReference type="Proteomes" id="UP000276215"/>
    </source>
</evidence>
<dbReference type="Gene3D" id="3.30.420.10">
    <property type="entry name" value="Ribonuclease H-like superfamily/Ribonuclease H"/>
    <property type="match status" value="1"/>
</dbReference>
<feature type="non-terminal residue" evidence="1">
    <location>
        <position position="1"/>
    </location>
</feature>
<dbReference type="GO" id="GO:0003676">
    <property type="term" value="F:nucleic acid binding"/>
    <property type="evidence" value="ECO:0007669"/>
    <property type="project" value="InterPro"/>
</dbReference>